<dbReference type="OrthoDB" id="6699058at2"/>
<organism evidence="1 2">
    <name type="scientific">Deinococcus cellulosilyticus (strain DSM 18568 / NBRC 106333 / KACC 11606 / 5516J-15)</name>
    <dbReference type="NCBI Taxonomy" id="1223518"/>
    <lineage>
        <taxon>Bacteria</taxon>
        <taxon>Thermotogati</taxon>
        <taxon>Deinococcota</taxon>
        <taxon>Deinococci</taxon>
        <taxon>Deinococcales</taxon>
        <taxon>Deinococcaceae</taxon>
        <taxon>Deinococcus</taxon>
    </lineage>
</organism>
<dbReference type="EMBL" id="BJXB01000011">
    <property type="protein sequence ID" value="GEM47107.1"/>
    <property type="molecule type" value="Genomic_DNA"/>
</dbReference>
<proteinExistence type="predicted"/>
<sequence length="80" mass="9405">MDLKTVFDWFAEKGERHTLDLKTGEHFEGYILEVFEEHLLFGMGGPLAPAEPVKILLDQIDPESLWYWDINQKQYLPLKL</sequence>
<keyword evidence="2" id="KW-1185">Reference proteome</keyword>
<dbReference type="Proteomes" id="UP000321306">
    <property type="component" value="Unassembled WGS sequence"/>
</dbReference>
<gene>
    <name evidence="1" type="ORF">DC3_27420</name>
</gene>
<name>A0A511N3P5_DEIC1</name>
<comment type="caution">
    <text evidence="1">The sequence shown here is derived from an EMBL/GenBank/DDBJ whole genome shotgun (WGS) entry which is preliminary data.</text>
</comment>
<protein>
    <recommendedName>
        <fullName evidence="3">DUF4926 domain-containing protein</fullName>
    </recommendedName>
</protein>
<accession>A0A511N3P5</accession>
<dbReference type="RefSeq" id="WP_146885096.1">
    <property type="nucleotide sequence ID" value="NZ_BJXB01000011.1"/>
</dbReference>
<evidence type="ECO:0008006" key="3">
    <source>
        <dbReference type="Google" id="ProtNLM"/>
    </source>
</evidence>
<dbReference type="AlphaFoldDB" id="A0A511N3P5"/>
<evidence type="ECO:0000313" key="1">
    <source>
        <dbReference type="EMBL" id="GEM47107.1"/>
    </source>
</evidence>
<evidence type="ECO:0000313" key="2">
    <source>
        <dbReference type="Proteomes" id="UP000321306"/>
    </source>
</evidence>
<reference evidence="1 2" key="1">
    <citation type="submission" date="2019-07" db="EMBL/GenBank/DDBJ databases">
        <title>Whole genome shotgun sequence of Deinococcus cellulosilyticus NBRC 106333.</title>
        <authorList>
            <person name="Hosoyama A."/>
            <person name="Uohara A."/>
            <person name="Ohji S."/>
            <person name="Ichikawa N."/>
        </authorList>
    </citation>
    <scope>NUCLEOTIDE SEQUENCE [LARGE SCALE GENOMIC DNA]</scope>
    <source>
        <strain evidence="1 2">NBRC 106333</strain>
    </source>
</reference>